<dbReference type="InterPro" id="IPR024078">
    <property type="entry name" value="LmbE-like_dom_sf"/>
</dbReference>
<proteinExistence type="predicted"/>
<comment type="caution">
    <text evidence="1">The sequence shown here is derived from an EMBL/GenBank/DDBJ whole genome shotgun (WGS) entry which is preliminary data.</text>
</comment>
<evidence type="ECO:0008006" key="3">
    <source>
        <dbReference type="Google" id="ProtNLM"/>
    </source>
</evidence>
<dbReference type="InterPro" id="IPR003737">
    <property type="entry name" value="GlcNAc_PI_deacetylase-related"/>
</dbReference>
<evidence type="ECO:0000313" key="1">
    <source>
        <dbReference type="EMBL" id="PIP87740.1"/>
    </source>
</evidence>
<dbReference type="Gene3D" id="3.40.50.10320">
    <property type="entry name" value="LmbE-like"/>
    <property type="match status" value="1"/>
</dbReference>
<dbReference type="AlphaFoldDB" id="A0A2H0E1P6"/>
<evidence type="ECO:0000313" key="2">
    <source>
        <dbReference type="Proteomes" id="UP000229981"/>
    </source>
</evidence>
<accession>A0A2H0E1P6</accession>
<dbReference type="Proteomes" id="UP000229981">
    <property type="component" value="Unassembled WGS sequence"/>
</dbReference>
<name>A0A2H0E1P6_9BACT</name>
<organism evidence="1 2">
    <name type="scientific">Candidatus Beckwithbacteria bacterium CG22_combo_CG10-13_8_21_14_all_01_47_9</name>
    <dbReference type="NCBI Taxonomy" id="1974496"/>
    <lineage>
        <taxon>Bacteria</taxon>
        <taxon>Candidatus Beckwithiibacteriota</taxon>
    </lineage>
</organism>
<dbReference type="PANTHER" id="PTHR12993:SF11">
    <property type="entry name" value="N-ACETYLGLUCOSAMINYL-PHOSPHATIDYLINOSITOL DE-N-ACETYLASE"/>
    <property type="match status" value="1"/>
</dbReference>
<dbReference type="SUPFAM" id="SSF102588">
    <property type="entry name" value="LmbE-like"/>
    <property type="match status" value="1"/>
</dbReference>
<dbReference type="GO" id="GO:0016811">
    <property type="term" value="F:hydrolase activity, acting on carbon-nitrogen (but not peptide) bonds, in linear amides"/>
    <property type="evidence" value="ECO:0007669"/>
    <property type="project" value="TreeGrafter"/>
</dbReference>
<dbReference type="Pfam" id="PF02585">
    <property type="entry name" value="PIG-L"/>
    <property type="match status" value="1"/>
</dbReference>
<dbReference type="PANTHER" id="PTHR12993">
    <property type="entry name" value="N-ACETYLGLUCOSAMINYL-PHOSPHATIDYLINOSITOL DE-N-ACETYLASE-RELATED"/>
    <property type="match status" value="1"/>
</dbReference>
<protein>
    <recommendedName>
        <fullName evidence="3">GlcNAc-PI de-N-acetylase</fullName>
    </recommendedName>
</protein>
<dbReference type="EMBL" id="PCTU01000102">
    <property type="protein sequence ID" value="PIP87740.1"/>
    <property type="molecule type" value="Genomic_DNA"/>
</dbReference>
<gene>
    <name evidence="1" type="ORF">COW80_04020</name>
</gene>
<reference evidence="1 2" key="1">
    <citation type="submission" date="2017-09" db="EMBL/GenBank/DDBJ databases">
        <title>Depth-based differentiation of microbial function through sediment-hosted aquifers and enrichment of novel symbionts in the deep terrestrial subsurface.</title>
        <authorList>
            <person name="Probst A.J."/>
            <person name="Ladd B."/>
            <person name="Jarett J.K."/>
            <person name="Geller-Mcgrath D.E."/>
            <person name="Sieber C.M."/>
            <person name="Emerson J.B."/>
            <person name="Anantharaman K."/>
            <person name="Thomas B.C."/>
            <person name="Malmstrom R."/>
            <person name="Stieglmeier M."/>
            <person name="Klingl A."/>
            <person name="Woyke T."/>
            <person name="Ryan C.M."/>
            <person name="Banfield J.F."/>
        </authorList>
    </citation>
    <scope>NUCLEOTIDE SEQUENCE [LARGE SCALE GENOMIC DNA]</scope>
    <source>
        <strain evidence="1">CG22_combo_CG10-13_8_21_14_all_01_47_9</strain>
    </source>
</reference>
<sequence>MIFRDSFDIIFKGKNKILVVMAHPDDTELYAGGTVARLIESGKEVRVIKTTLGNKGNRQQKISEKELGEIRLKEDRSAMKVFGIKEENNIYLNFPDGGVEHNLESIGQVAKQIRLFKPELIITHNPEHKIIRFAKDVNWVNHRDHLNTGNIAIDAAYPYSRDLLFFPEHFQDKNVASHACTEFLLVDFYEHPDLVHIDVTDQLEIRIKAHASHSSQYSLQQAKDSADFFTKNYTPRRYECFRYVIAD</sequence>